<dbReference type="EMBL" id="QBUD01000006">
    <property type="protein sequence ID" value="PUB14159.1"/>
    <property type="molecule type" value="Genomic_DNA"/>
</dbReference>
<reference evidence="2 3" key="1">
    <citation type="submission" date="2018-04" db="EMBL/GenBank/DDBJ databases">
        <title>Genomic Encyclopedia of Archaeal and Bacterial Type Strains, Phase II (KMG-II): from individual species to whole genera.</title>
        <authorList>
            <person name="Goeker M."/>
        </authorList>
    </citation>
    <scope>NUCLEOTIDE SEQUENCE [LARGE SCALE GENOMIC DNA]</scope>
    <source>
        <strain evidence="2 3">DSM 29955</strain>
    </source>
</reference>
<accession>A0A2T6KFP1</accession>
<evidence type="ECO:0000313" key="3">
    <source>
        <dbReference type="Proteomes" id="UP000244523"/>
    </source>
</evidence>
<gene>
    <name evidence="2" type="ORF">C8N45_10632</name>
</gene>
<proteinExistence type="predicted"/>
<feature type="compositionally biased region" description="Basic and acidic residues" evidence="1">
    <location>
        <begin position="43"/>
        <end position="54"/>
    </location>
</feature>
<organism evidence="2 3">
    <name type="scientific">Yoonia sediminilitoris</name>
    <dbReference type="NCBI Taxonomy" id="1286148"/>
    <lineage>
        <taxon>Bacteria</taxon>
        <taxon>Pseudomonadati</taxon>
        <taxon>Pseudomonadota</taxon>
        <taxon>Alphaproteobacteria</taxon>
        <taxon>Rhodobacterales</taxon>
        <taxon>Paracoccaceae</taxon>
        <taxon>Yoonia</taxon>
    </lineage>
</organism>
<name>A0A2T6KFP1_9RHOB</name>
<evidence type="ECO:0000256" key="1">
    <source>
        <dbReference type="SAM" id="MobiDB-lite"/>
    </source>
</evidence>
<dbReference type="AlphaFoldDB" id="A0A2T6KFP1"/>
<protein>
    <submittedName>
        <fullName evidence="2">Uncharacterized protein</fullName>
    </submittedName>
</protein>
<sequence length="91" mass="10010">MNKDRSGRRNGAHMHNSTLTGPLPGLSFMGLPRLYCVAIPTNDEARRGPERLEVSRSTQNGGQSTTSSEHRFTGPLVTRKQRNATCDLDCP</sequence>
<feature type="region of interest" description="Disordered" evidence="1">
    <location>
        <begin position="1"/>
        <end position="25"/>
    </location>
</feature>
<dbReference type="Proteomes" id="UP000244523">
    <property type="component" value="Unassembled WGS sequence"/>
</dbReference>
<comment type="caution">
    <text evidence="2">The sequence shown here is derived from an EMBL/GenBank/DDBJ whole genome shotgun (WGS) entry which is preliminary data.</text>
</comment>
<feature type="region of interest" description="Disordered" evidence="1">
    <location>
        <begin position="41"/>
        <end position="91"/>
    </location>
</feature>
<evidence type="ECO:0000313" key="2">
    <source>
        <dbReference type="EMBL" id="PUB14159.1"/>
    </source>
</evidence>
<keyword evidence="3" id="KW-1185">Reference proteome</keyword>
<feature type="compositionally biased region" description="Low complexity" evidence="1">
    <location>
        <begin position="55"/>
        <end position="67"/>
    </location>
</feature>